<dbReference type="Pfam" id="PF01094">
    <property type="entry name" value="ANF_receptor"/>
    <property type="match status" value="1"/>
</dbReference>
<keyword evidence="16" id="KW-1015">Disulfide bond</keyword>
<dbReference type="Pfam" id="PF00060">
    <property type="entry name" value="Lig_chan"/>
    <property type="match status" value="1"/>
</dbReference>
<keyword evidence="7 18" id="KW-1133">Transmembrane helix</keyword>
<feature type="transmembrane region" description="Helical" evidence="18">
    <location>
        <begin position="578"/>
        <end position="596"/>
    </location>
</feature>
<dbReference type="CDD" id="cd19990">
    <property type="entry name" value="PBP1_GABAb_receptor_plant"/>
    <property type="match status" value="1"/>
</dbReference>
<evidence type="ECO:0000256" key="18">
    <source>
        <dbReference type="SAM" id="Phobius"/>
    </source>
</evidence>
<evidence type="ECO:0000256" key="10">
    <source>
        <dbReference type="ARBA" id="ARBA00023170"/>
    </source>
</evidence>
<evidence type="ECO:0000313" key="22">
    <source>
        <dbReference type="Proteomes" id="UP000245207"/>
    </source>
</evidence>
<feature type="disulfide bond" evidence="16">
    <location>
        <begin position="746"/>
        <end position="801"/>
    </location>
</feature>
<evidence type="ECO:0000256" key="9">
    <source>
        <dbReference type="ARBA" id="ARBA00023136"/>
    </source>
</evidence>
<dbReference type="PANTHER" id="PTHR34836">
    <property type="entry name" value="OS06G0188250 PROTEIN"/>
    <property type="match status" value="1"/>
</dbReference>
<keyword evidence="13 15" id="KW-0407">Ion channel</keyword>
<evidence type="ECO:0000256" key="13">
    <source>
        <dbReference type="ARBA" id="ARBA00023303"/>
    </source>
</evidence>
<dbReference type="EMBL" id="PKPP01002661">
    <property type="protein sequence ID" value="PWA73874.1"/>
    <property type="molecule type" value="Genomic_DNA"/>
</dbReference>
<proteinExistence type="inferred from homology"/>
<evidence type="ECO:0000313" key="21">
    <source>
        <dbReference type="EMBL" id="PWA73874.1"/>
    </source>
</evidence>
<dbReference type="SUPFAM" id="SSF53822">
    <property type="entry name" value="Periplasmic binding protein-like I"/>
    <property type="match status" value="1"/>
</dbReference>
<keyword evidence="8 15" id="KW-0406">Ion transport</keyword>
<keyword evidence="12 15" id="KW-1071">Ligand-gated ion channel</keyword>
<dbReference type="Proteomes" id="UP000245207">
    <property type="component" value="Unassembled WGS sequence"/>
</dbReference>
<evidence type="ECO:0000256" key="7">
    <source>
        <dbReference type="ARBA" id="ARBA00022989"/>
    </source>
</evidence>
<keyword evidence="6 19" id="KW-0732">Signal</keyword>
<evidence type="ECO:0000256" key="17">
    <source>
        <dbReference type="SAM" id="MobiDB-lite"/>
    </source>
</evidence>
<evidence type="ECO:0000256" key="2">
    <source>
        <dbReference type="ARBA" id="ARBA00008685"/>
    </source>
</evidence>
<keyword evidence="9 15" id="KW-0472">Membrane</keyword>
<dbReference type="FunFam" id="1.10.287.70:FF:000037">
    <property type="entry name" value="Glutamate receptor"/>
    <property type="match status" value="1"/>
</dbReference>
<comment type="subunit">
    <text evidence="3">May form heteromers.</text>
</comment>
<evidence type="ECO:0000256" key="6">
    <source>
        <dbReference type="ARBA" id="ARBA00022729"/>
    </source>
</evidence>
<evidence type="ECO:0000256" key="8">
    <source>
        <dbReference type="ARBA" id="ARBA00023065"/>
    </source>
</evidence>
<dbReference type="AlphaFoldDB" id="A0A2U1NK32"/>
<protein>
    <recommendedName>
        <fullName evidence="15">Glutamate receptor</fullName>
    </recommendedName>
</protein>
<comment type="function">
    <text evidence="15">Glutamate-gated receptor that probably acts as non-selective cation channel.</text>
</comment>
<dbReference type="InterPro" id="IPR044440">
    <property type="entry name" value="GABAb_receptor_plant_PBP1"/>
</dbReference>
<dbReference type="SMART" id="SM00079">
    <property type="entry name" value="PBPe"/>
    <property type="match status" value="1"/>
</dbReference>
<name>A0A2U1NK32_ARTAN</name>
<accession>A0A2U1NK32</accession>
<evidence type="ECO:0000256" key="15">
    <source>
        <dbReference type="PIRNR" id="PIRNR037090"/>
    </source>
</evidence>
<dbReference type="FunFam" id="3.40.190.10:FF:000103">
    <property type="entry name" value="Glutamate receptor"/>
    <property type="match status" value="1"/>
</dbReference>
<evidence type="ECO:0000256" key="14">
    <source>
        <dbReference type="ARBA" id="ARBA00049638"/>
    </source>
</evidence>
<evidence type="ECO:0000256" key="11">
    <source>
        <dbReference type="ARBA" id="ARBA00023180"/>
    </source>
</evidence>
<dbReference type="Gene3D" id="1.10.287.70">
    <property type="match status" value="1"/>
</dbReference>
<evidence type="ECO:0000256" key="19">
    <source>
        <dbReference type="SAM" id="SignalP"/>
    </source>
</evidence>
<dbReference type="GO" id="GO:0016020">
    <property type="term" value="C:membrane"/>
    <property type="evidence" value="ECO:0007669"/>
    <property type="project" value="UniProtKB-SubCell"/>
</dbReference>
<dbReference type="GO" id="GO:0015276">
    <property type="term" value="F:ligand-gated monoatomic ion channel activity"/>
    <property type="evidence" value="ECO:0007669"/>
    <property type="project" value="InterPro"/>
</dbReference>
<evidence type="ECO:0000256" key="12">
    <source>
        <dbReference type="ARBA" id="ARBA00023286"/>
    </source>
</evidence>
<dbReference type="PIRSF" id="PIRSF037090">
    <property type="entry name" value="Iontro_Glu-like_rcpt_pln"/>
    <property type="match status" value="1"/>
</dbReference>
<feature type="transmembrane region" description="Helical" evidence="18">
    <location>
        <begin position="822"/>
        <end position="843"/>
    </location>
</feature>
<dbReference type="FunFam" id="3.40.50.2300:FF:000188">
    <property type="entry name" value="Glutamate receptor"/>
    <property type="match status" value="1"/>
</dbReference>
<dbReference type="SMR" id="A0A2U1NK32"/>
<dbReference type="InterPro" id="IPR015683">
    <property type="entry name" value="Ionotropic_Glu_rcpt"/>
</dbReference>
<evidence type="ECO:0000256" key="1">
    <source>
        <dbReference type="ARBA" id="ARBA00004141"/>
    </source>
</evidence>
<dbReference type="Gene3D" id="3.40.50.2300">
    <property type="match status" value="2"/>
</dbReference>
<keyword evidence="4 15" id="KW-0813">Transport</keyword>
<evidence type="ECO:0000256" key="4">
    <source>
        <dbReference type="ARBA" id="ARBA00022448"/>
    </source>
</evidence>
<dbReference type="PANTHER" id="PTHR34836:SF1">
    <property type="entry name" value="OS09G0428600 PROTEIN"/>
    <property type="match status" value="1"/>
</dbReference>
<comment type="similarity">
    <text evidence="2 15">Belongs to the glutamate-gated ion channel (TC 1.A.10.1) family.</text>
</comment>
<evidence type="ECO:0000259" key="20">
    <source>
        <dbReference type="SMART" id="SM00079"/>
    </source>
</evidence>
<gene>
    <name evidence="21" type="ORF">CTI12_AA257520</name>
</gene>
<dbReference type="SUPFAM" id="SSF53850">
    <property type="entry name" value="Periplasmic binding protein-like II"/>
    <property type="match status" value="1"/>
</dbReference>
<dbReference type="InterPro" id="IPR001320">
    <property type="entry name" value="Iontro_rcpt_C"/>
</dbReference>
<dbReference type="InterPro" id="IPR028082">
    <property type="entry name" value="Peripla_BP_I"/>
</dbReference>
<evidence type="ECO:0000256" key="5">
    <source>
        <dbReference type="ARBA" id="ARBA00022692"/>
    </source>
</evidence>
<keyword evidence="5 18" id="KW-0812">Transmembrane</keyword>
<dbReference type="Gene3D" id="3.40.190.10">
    <property type="entry name" value="Periplasmic binding protein-like II"/>
    <property type="match status" value="2"/>
</dbReference>
<comment type="function">
    <text evidence="14">Glutamate-gated receptor that probably acts as a non-selective cation channel. May be involved in light-signal transduction and calcium homeostasis via the regulation of calcium influx into cells.</text>
</comment>
<keyword evidence="11" id="KW-0325">Glycoprotein</keyword>
<dbReference type="FunFam" id="3.40.190.10:FF:000217">
    <property type="entry name" value="Glutamate receptor"/>
    <property type="match status" value="1"/>
</dbReference>
<organism evidence="21 22">
    <name type="scientific">Artemisia annua</name>
    <name type="common">Sweet wormwood</name>
    <dbReference type="NCBI Taxonomy" id="35608"/>
    <lineage>
        <taxon>Eukaryota</taxon>
        <taxon>Viridiplantae</taxon>
        <taxon>Streptophyta</taxon>
        <taxon>Embryophyta</taxon>
        <taxon>Tracheophyta</taxon>
        <taxon>Spermatophyta</taxon>
        <taxon>Magnoliopsida</taxon>
        <taxon>eudicotyledons</taxon>
        <taxon>Gunneridae</taxon>
        <taxon>Pentapetalae</taxon>
        <taxon>asterids</taxon>
        <taxon>campanulids</taxon>
        <taxon>Asterales</taxon>
        <taxon>Asteraceae</taxon>
        <taxon>Asteroideae</taxon>
        <taxon>Anthemideae</taxon>
        <taxon>Artemisiinae</taxon>
        <taxon>Artemisia</taxon>
    </lineage>
</organism>
<feature type="transmembrane region" description="Helical" evidence="18">
    <location>
        <begin position="638"/>
        <end position="662"/>
    </location>
</feature>
<evidence type="ECO:0000256" key="3">
    <source>
        <dbReference type="ARBA" id="ARBA00011095"/>
    </source>
</evidence>
<feature type="domain" description="Ionotropic glutamate receptor C-terminal" evidence="20">
    <location>
        <begin position="446"/>
        <end position="797"/>
    </location>
</feature>
<keyword evidence="22" id="KW-1185">Reference proteome</keyword>
<feature type="signal peptide" evidence="19">
    <location>
        <begin position="1"/>
        <end position="20"/>
    </location>
</feature>
<feature type="chain" id="PRO_5015649686" description="Glutamate receptor" evidence="19">
    <location>
        <begin position="21"/>
        <end position="930"/>
    </location>
</feature>
<reference evidence="21 22" key="1">
    <citation type="journal article" date="2018" name="Mol. Plant">
        <title>The genome of Artemisia annua provides insight into the evolution of Asteraceae family and artemisinin biosynthesis.</title>
        <authorList>
            <person name="Shen Q."/>
            <person name="Zhang L."/>
            <person name="Liao Z."/>
            <person name="Wang S."/>
            <person name="Yan T."/>
            <person name="Shi P."/>
            <person name="Liu M."/>
            <person name="Fu X."/>
            <person name="Pan Q."/>
            <person name="Wang Y."/>
            <person name="Lv Z."/>
            <person name="Lu X."/>
            <person name="Zhang F."/>
            <person name="Jiang W."/>
            <person name="Ma Y."/>
            <person name="Chen M."/>
            <person name="Hao X."/>
            <person name="Li L."/>
            <person name="Tang Y."/>
            <person name="Lv G."/>
            <person name="Zhou Y."/>
            <person name="Sun X."/>
            <person name="Brodelius P.E."/>
            <person name="Rose J.K.C."/>
            <person name="Tang K."/>
        </authorList>
    </citation>
    <scope>NUCLEOTIDE SEQUENCE [LARGE SCALE GENOMIC DNA]</scope>
    <source>
        <strain evidence="22">cv. Huhao1</strain>
        <tissue evidence="21">Leaf</tissue>
    </source>
</reference>
<feature type="region of interest" description="Disordered" evidence="17">
    <location>
        <begin position="871"/>
        <end position="913"/>
    </location>
</feature>
<sequence>MKNYMLVFILVMSLMSIANGETKTKIKVGVILDTETPIGKMSRSCISMALHDFYQEHDSYTTRIVPHFRNSKQDNVEAASAAIDLLKNKQVVAILGPITSSQADFVIDIGNKSSVPIISPATSPSLSPNDTPYFIRPSHDSSSQLKPIAELIKHFGWREVVFIYEDGEYGRGLTPYISDAMVNVDARVMYRTVIHHSASDDWILKKLYKMKTMQTRVFIVHALPDLATRFFKKVNEAGMMEEGYAWIITEVLTSRLHSLDRSDIDLMQGVLGVKSRIPRTKELIEFEKRWKRNQNPEGEMTELDMFGYWWYDTVSALAIALEKVPSDTIINTTNFKRKQNSTTDLEAIGTSEMGPRLLPLIRNIKHNGLSGDFHLIDGQLQPSVYEIVNIIGKGEKHIGYWTPTNGIIKKLHQINGTKNDLGTIIWPGDTPFSPKGWEMPTSNHSKLRVGVPAKSGFVQFIDADIDPKTKQVISVTGFCVDVFDAVIGALPYAVKIEFIPFVTPDGMRAAGTYNDLLLNLSNGKYDAVAGDITILADRAEYVDFTLPYTEAGFSMIVPIKVDDRKSAWIFMKPLETNLWITIGAFFIYTGLVVWVVEHRVNKEFRGPPRQQVGMIFWFSFSTLVFAHREKLISNLSRFVVIVWVFVVLVLTSSYTASLTSILTVQKLQPAYTDINKIMINGESVGYQDGTFVHDKLITMGFHERQLKNYSTFEQYDEALAQGSQKGGVSAIMDEIPYIRVFLAKYCTKYTMTGPIYKTAGFGFAFQRGSPLVADVSRAVLQVTEEQMRNISNQWFGEPTSCDQQKEASVTSDRLTLESFKGLFIIAGLSSTSALLLFLFRFSYEVKDMLASQGSLSEKLSSIMKTFDVYKDSESKPTSPDTSPYHDDAGFFSSDEGSSTTEPGTPVHETIQVVDSNIEANVHDNVTSTSR</sequence>
<dbReference type="InterPro" id="IPR001828">
    <property type="entry name" value="ANF_lig-bd_rcpt"/>
</dbReference>
<dbReference type="Pfam" id="PF10613">
    <property type="entry name" value="Lig_chan-Glu_bd"/>
    <property type="match status" value="1"/>
</dbReference>
<dbReference type="OrthoDB" id="5984008at2759"/>
<dbReference type="InterPro" id="IPR019594">
    <property type="entry name" value="Glu/Gly-bd"/>
</dbReference>
<dbReference type="InterPro" id="IPR017103">
    <property type="entry name" value="Iontropic_Glu_rcpt_pln"/>
</dbReference>
<comment type="caution">
    <text evidence="21">The sequence shown here is derived from an EMBL/GenBank/DDBJ whole genome shotgun (WGS) entry which is preliminary data.</text>
</comment>
<comment type="subcellular location">
    <subcellularLocation>
        <location evidence="1">Membrane</location>
        <topology evidence="1">Multi-pass membrane protein</topology>
    </subcellularLocation>
</comment>
<dbReference type="CDD" id="cd13686">
    <property type="entry name" value="GluR_Plant"/>
    <property type="match status" value="1"/>
</dbReference>
<evidence type="ECO:0000256" key="16">
    <source>
        <dbReference type="PIRSR" id="PIRSR037090-50"/>
    </source>
</evidence>
<keyword evidence="10 15" id="KW-0675">Receptor</keyword>